<evidence type="ECO:0000259" key="10">
    <source>
        <dbReference type="Pfam" id="PF01433"/>
    </source>
</evidence>
<dbReference type="PANTHER" id="PTHR11533">
    <property type="entry name" value="PROTEASE M1 ZINC METALLOPROTEASE"/>
    <property type="match status" value="1"/>
</dbReference>
<evidence type="ECO:0000256" key="7">
    <source>
        <dbReference type="ARBA" id="ARBA00023136"/>
    </source>
</evidence>
<dbReference type="GO" id="GO:0005737">
    <property type="term" value="C:cytoplasm"/>
    <property type="evidence" value="ECO:0007669"/>
    <property type="project" value="TreeGrafter"/>
</dbReference>
<evidence type="ECO:0000259" key="11">
    <source>
        <dbReference type="Pfam" id="PF11838"/>
    </source>
</evidence>
<dbReference type="EMBL" id="JAVRJZ010005869">
    <property type="protein sequence ID" value="KAK2701325.1"/>
    <property type="molecule type" value="Genomic_DNA"/>
</dbReference>
<dbReference type="GO" id="GO:0070006">
    <property type="term" value="F:metalloaminopeptidase activity"/>
    <property type="evidence" value="ECO:0007669"/>
    <property type="project" value="TreeGrafter"/>
</dbReference>
<evidence type="ECO:0000256" key="1">
    <source>
        <dbReference type="ARBA" id="ARBA00004401"/>
    </source>
</evidence>
<feature type="domain" description="ERAP1-like C-terminal" evidence="11">
    <location>
        <begin position="161"/>
        <end position="316"/>
    </location>
</feature>
<comment type="subcellular location">
    <subcellularLocation>
        <location evidence="1">Cell membrane</location>
        <topology evidence="1">Single-pass type II membrane protein</topology>
    </subcellularLocation>
</comment>
<dbReference type="InterPro" id="IPR024571">
    <property type="entry name" value="ERAP1-like_C_dom"/>
</dbReference>
<dbReference type="GO" id="GO:0006508">
    <property type="term" value="P:proteolysis"/>
    <property type="evidence" value="ECO:0007669"/>
    <property type="project" value="TreeGrafter"/>
</dbReference>
<dbReference type="SUPFAM" id="SSF55486">
    <property type="entry name" value="Metalloproteases ('zincins'), catalytic domain"/>
    <property type="match status" value="1"/>
</dbReference>
<dbReference type="GO" id="GO:0005886">
    <property type="term" value="C:plasma membrane"/>
    <property type="evidence" value="ECO:0007669"/>
    <property type="project" value="UniProtKB-SubCell"/>
</dbReference>
<evidence type="ECO:0000256" key="4">
    <source>
        <dbReference type="ARBA" id="ARBA00022475"/>
    </source>
</evidence>
<evidence type="ECO:0000256" key="3">
    <source>
        <dbReference type="ARBA" id="ARBA00022438"/>
    </source>
</evidence>
<evidence type="ECO:0000256" key="6">
    <source>
        <dbReference type="ARBA" id="ARBA00022989"/>
    </source>
</evidence>
<dbReference type="InterPro" id="IPR050344">
    <property type="entry name" value="Peptidase_M1_aminopeptidases"/>
</dbReference>
<keyword evidence="13" id="KW-1185">Reference proteome</keyword>
<protein>
    <recommendedName>
        <fullName evidence="14">Aminopeptidase N</fullName>
    </recommendedName>
</protein>
<dbReference type="Gene3D" id="1.25.50.20">
    <property type="match status" value="1"/>
</dbReference>
<comment type="caution">
    <text evidence="12">The sequence shown here is derived from an EMBL/GenBank/DDBJ whole genome shotgun (WGS) entry which is preliminary data.</text>
</comment>
<dbReference type="Proteomes" id="UP001187531">
    <property type="component" value="Unassembled WGS sequence"/>
</dbReference>
<feature type="domain" description="Peptidase M1 membrane alanine aminopeptidase" evidence="10">
    <location>
        <begin position="2"/>
        <end position="85"/>
    </location>
</feature>
<dbReference type="Gene3D" id="1.10.390.10">
    <property type="entry name" value="Neutral Protease Domain 2"/>
    <property type="match status" value="1"/>
</dbReference>
<keyword evidence="3" id="KW-0031">Aminopeptidase</keyword>
<dbReference type="Pfam" id="PF01433">
    <property type="entry name" value="Peptidase_M1"/>
    <property type="match status" value="1"/>
</dbReference>
<dbReference type="PANTHER" id="PTHR11533:SF276">
    <property type="entry name" value="GLUTAMYL AMINOPEPTIDASE"/>
    <property type="match status" value="1"/>
</dbReference>
<evidence type="ECO:0000256" key="9">
    <source>
        <dbReference type="ARBA" id="ARBA00023180"/>
    </source>
</evidence>
<evidence type="ECO:0000256" key="2">
    <source>
        <dbReference type="ARBA" id="ARBA00010136"/>
    </source>
</evidence>
<evidence type="ECO:0000256" key="5">
    <source>
        <dbReference type="ARBA" id="ARBA00022692"/>
    </source>
</evidence>
<keyword evidence="5" id="KW-0812">Transmembrane</keyword>
<proteinExistence type="inferred from homology"/>
<accession>A0AA88KYV9</accession>
<dbReference type="GO" id="GO:0043171">
    <property type="term" value="P:peptide catabolic process"/>
    <property type="evidence" value="ECO:0007669"/>
    <property type="project" value="TreeGrafter"/>
</dbReference>
<evidence type="ECO:0000256" key="8">
    <source>
        <dbReference type="ARBA" id="ARBA00023157"/>
    </source>
</evidence>
<dbReference type="Pfam" id="PF11838">
    <property type="entry name" value="ERAP1_C"/>
    <property type="match status" value="1"/>
</dbReference>
<gene>
    <name evidence="12" type="ORF">QYM36_020022</name>
</gene>
<keyword evidence="9" id="KW-0325">Glycoprotein</keyword>
<comment type="similarity">
    <text evidence="2">Belongs to the peptidase M1 family.</text>
</comment>
<dbReference type="InterPro" id="IPR014782">
    <property type="entry name" value="Peptidase_M1_dom"/>
</dbReference>
<dbReference type="GO" id="GO:0042277">
    <property type="term" value="F:peptide binding"/>
    <property type="evidence" value="ECO:0007669"/>
    <property type="project" value="TreeGrafter"/>
</dbReference>
<sequence length="318" mass="37298">MQVNKPYEINELFDPITYKKSGSVLRMMEYFLGLEVRKEGLTNYINNRTYDTATTDVLWAFLGDAASKYSVELNGLTVKGIMDTWSIQKKFPVVKVKINRKKYAEITVTHKMFQSGIHGGYLYAIYDFLQNKYIIEDNYWHIPLIFIQNLATGHKKALACWIICDNKVFGYYRVDYDEMNWDLLHDQLQNNHTQIDVINRAQIIDDALNLASVNQIKKTSERALNITSYLKKEVDWLPWETLYNNFERLQNLLSGTEAGALFNSHIQRLALHLYEFYTFNEDPKDKALDLRLRKIAVRIACETNFAPCVEEVKNFFFF</sequence>
<keyword evidence="7" id="KW-0472">Membrane</keyword>
<evidence type="ECO:0008006" key="14">
    <source>
        <dbReference type="Google" id="ProtNLM"/>
    </source>
</evidence>
<name>A0AA88KYV9_ARTSF</name>
<evidence type="ECO:0000313" key="12">
    <source>
        <dbReference type="EMBL" id="KAK2701325.1"/>
    </source>
</evidence>
<dbReference type="AlphaFoldDB" id="A0AA88KYV9"/>
<dbReference type="GO" id="GO:0005615">
    <property type="term" value="C:extracellular space"/>
    <property type="evidence" value="ECO:0007669"/>
    <property type="project" value="TreeGrafter"/>
</dbReference>
<keyword evidence="3" id="KW-0378">Hydrolase</keyword>
<organism evidence="12 13">
    <name type="scientific">Artemia franciscana</name>
    <name type="common">Brine shrimp</name>
    <name type="synonym">Artemia sanfranciscana</name>
    <dbReference type="NCBI Taxonomy" id="6661"/>
    <lineage>
        <taxon>Eukaryota</taxon>
        <taxon>Metazoa</taxon>
        <taxon>Ecdysozoa</taxon>
        <taxon>Arthropoda</taxon>
        <taxon>Crustacea</taxon>
        <taxon>Branchiopoda</taxon>
        <taxon>Anostraca</taxon>
        <taxon>Artemiidae</taxon>
        <taxon>Artemia</taxon>
    </lineage>
</organism>
<keyword evidence="6" id="KW-1133">Transmembrane helix</keyword>
<keyword evidence="3" id="KW-0645">Protease</keyword>
<keyword evidence="4" id="KW-1003">Cell membrane</keyword>
<dbReference type="InterPro" id="IPR027268">
    <property type="entry name" value="Peptidase_M4/M1_CTD_sf"/>
</dbReference>
<evidence type="ECO:0000313" key="13">
    <source>
        <dbReference type="Proteomes" id="UP001187531"/>
    </source>
</evidence>
<keyword evidence="8" id="KW-1015">Disulfide bond</keyword>
<dbReference type="GO" id="GO:0008270">
    <property type="term" value="F:zinc ion binding"/>
    <property type="evidence" value="ECO:0007669"/>
    <property type="project" value="InterPro"/>
</dbReference>
<reference evidence="12" key="1">
    <citation type="submission" date="2023-07" db="EMBL/GenBank/DDBJ databases">
        <title>Chromosome-level genome assembly of Artemia franciscana.</title>
        <authorList>
            <person name="Jo E."/>
        </authorList>
    </citation>
    <scope>NUCLEOTIDE SEQUENCE</scope>
    <source>
        <tissue evidence="12">Whole body</tissue>
    </source>
</reference>